<dbReference type="InterPro" id="IPR001789">
    <property type="entry name" value="Sig_transdc_resp-reg_receiver"/>
</dbReference>
<keyword evidence="14" id="KW-0902">Two-component regulatory system</keyword>
<dbReference type="Pfam" id="PF00072">
    <property type="entry name" value="Response_reg"/>
    <property type="match status" value="1"/>
</dbReference>
<dbReference type="PROSITE" id="PS50109">
    <property type="entry name" value="HIS_KIN"/>
    <property type="match status" value="1"/>
</dbReference>
<comment type="subcellular location">
    <subcellularLocation>
        <location evidence="2">Cell inner membrane</location>
        <topology evidence="2">Multi-pass membrane protein</topology>
    </subcellularLocation>
</comment>
<feature type="coiled-coil region" evidence="18">
    <location>
        <begin position="1189"/>
        <end position="1216"/>
    </location>
</feature>
<reference evidence="25 26" key="1">
    <citation type="journal article" date="2020" name="Microbiol. Resour. Announc.">
        <title>Complete genome sequence of Pseudomonas otitidis strain MrB4, isolated from Lake Biwa in Japan.</title>
        <authorList>
            <person name="Miyazaki K."/>
            <person name="Hase E."/>
            <person name="Maruya T."/>
        </authorList>
    </citation>
    <scope>NUCLEOTIDE SEQUENCE [LARGE SCALE GENOMIC DNA]</scope>
    <source>
        <strain evidence="25 26">MrB4</strain>
    </source>
</reference>
<organism evidence="25 26">
    <name type="scientific">Metapseudomonas otitidis</name>
    <dbReference type="NCBI Taxonomy" id="319939"/>
    <lineage>
        <taxon>Bacteria</taxon>
        <taxon>Pseudomonadati</taxon>
        <taxon>Pseudomonadota</taxon>
        <taxon>Gammaproteobacteria</taxon>
        <taxon>Pseudomonadales</taxon>
        <taxon>Pseudomonadaceae</taxon>
        <taxon>Metapseudomonas</taxon>
    </lineage>
</organism>
<dbReference type="PRINTS" id="PR00344">
    <property type="entry name" value="BCTRLSENSOR"/>
</dbReference>
<dbReference type="Pfam" id="PF01627">
    <property type="entry name" value="Hpt"/>
    <property type="match status" value="1"/>
</dbReference>
<keyword evidence="7" id="KW-0808">Transferase</keyword>
<dbReference type="EC" id="2.7.13.3" evidence="3"/>
<dbReference type="InterPro" id="IPR008207">
    <property type="entry name" value="Sig_transdc_His_kin_Hpt_dom"/>
</dbReference>
<evidence type="ECO:0000256" key="1">
    <source>
        <dbReference type="ARBA" id="ARBA00000085"/>
    </source>
</evidence>
<evidence type="ECO:0000313" key="26">
    <source>
        <dbReference type="Proteomes" id="UP000501237"/>
    </source>
</evidence>
<evidence type="ECO:0000256" key="20">
    <source>
        <dbReference type="SAM" id="SignalP"/>
    </source>
</evidence>
<dbReference type="InterPro" id="IPR004358">
    <property type="entry name" value="Sig_transdc_His_kin-like_C"/>
</dbReference>
<dbReference type="Gene3D" id="3.40.190.10">
    <property type="entry name" value="Periplasmic binding protein-like II"/>
    <property type="match status" value="4"/>
</dbReference>
<dbReference type="InterPro" id="IPR005467">
    <property type="entry name" value="His_kinase_dom"/>
</dbReference>
<dbReference type="GO" id="GO:0006355">
    <property type="term" value="P:regulation of DNA-templated transcription"/>
    <property type="evidence" value="ECO:0007669"/>
    <property type="project" value="InterPro"/>
</dbReference>
<dbReference type="SMART" id="SM00073">
    <property type="entry name" value="HPT"/>
    <property type="match status" value="1"/>
</dbReference>
<evidence type="ECO:0000259" key="21">
    <source>
        <dbReference type="PROSITE" id="PS50109"/>
    </source>
</evidence>
<dbReference type="SUPFAM" id="SSF55785">
    <property type="entry name" value="PYP-like sensor domain (PAS domain)"/>
    <property type="match status" value="1"/>
</dbReference>
<evidence type="ECO:0000259" key="24">
    <source>
        <dbReference type="PROSITE" id="PS50894"/>
    </source>
</evidence>
<evidence type="ECO:0000256" key="18">
    <source>
        <dbReference type="SAM" id="Coils"/>
    </source>
</evidence>
<dbReference type="EMBL" id="AP022642">
    <property type="protein sequence ID" value="BCA30525.1"/>
    <property type="molecule type" value="Genomic_DNA"/>
</dbReference>
<dbReference type="InterPro" id="IPR036890">
    <property type="entry name" value="HATPase_C_sf"/>
</dbReference>
<evidence type="ECO:0000256" key="9">
    <source>
        <dbReference type="ARBA" id="ARBA00022729"/>
    </source>
</evidence>
<dbReference type="Pfam" id="PF00512">
    <property type="entry name" value="HisKA"/>
    <property type="match status" value="1"/>
</dbReference>
<feature type="chain" id="PRO_5025422711" description="histidine kinase" evidence="20">
    <location>
        <begin position="23"/>
        <end position="1218"/>
    </location>
</feature>
<feature type="domain" description="Histidine kinase" evidence="21">
    <location>
        <begin position="717"/>
        <end position="939"/>
    </location>
</feature>
<dbReference type="Gene3D" id="3.30.565.10">
    <property type="entry name" value="Histidine kinase-like ATPase, C-terminal domain"/>
    <property type="match status" value="1"/>
</dbReference>
<dbReference type="SMART" id="SM00387">
    <property type="entry name" value="HATPase_c"/>
    <property type="match status" value="1"/>
</dbReference>
<evidence type="ECO:0000313" key="25">
    <source>
        <dbReference type="EMBL" id="BCA30525.1"/>
    </source>
</evidence>
<evidence type="ECO:0000256" key="2">
    <source>
        <dbReference type="ARBA" id="ARBA00004429"/>
    </source>
</evidence>
<dbReference type="InterPro" id="IPR003594">
    <property type="entry name" value="HATPase_dom"/>
</dbReference>
<dbReference type="CDD" id="cd00130">
    <property type="entry name" value="PAS"/>
    <property type="match status" value="1"/>
</dbReference>
<dbReference type="SMART" id="SM00448">
    <property type="entry name" value="REC"/>
    <property type="match status" value="1"/>
</dbReference>
<dbReference type="PANTHER" id="PTHR43047">
    <property type="entry name" value="TWO-COMPONENT HISTIDINE PROTEIN KINASE"/>
    <property type="match status" value="1"/>
</dbReference>
<dbReference type="CDD" id="cd16922">
    <property type="entry name" value="HATPase_EvgS-ArcB-TorS-like"/>
    <property type="match status" value="1"/>
</dbReference>
<keyword evidence="4" id="KW-1003">Cell membrane</keyword>
<dbReference type="CDD" id="cd13707">
    <property type="entry name" value="PBP2_BvgS_D2"/>
    <property type="match status" value="1"/>
</dbReference>
<dbReference type="SUPFAM" id="SSF52172">
    <property type="entry name" value="CheY-like"/>
    <property type="match status" value="1"/>
</dbReference>
<dbReference type="PROSITE" id="PS50112">
    <property type="entry name" value="PAS"/>
    <property type="match status" value="1"/>
</dbReference>
<evidence type="ECO:0000256" key="13">
    <source>
        <dbReference type="ARBA" id="ARBA00022989"/>
    </source>
</evidence>
<dbReference type="SUPFAM" id="SSF47226">
    <property type="entry name" value="Histidine-containing phosphotransfer domain, HPT domain"/>
    <property type="match status" value="1"/>
</dbReference>
<dbReference type="GeneID" id="57399720"/>
<dbReference type="InterPro" id="IPR011006">
    <property type="entry name" value="CheY-like_superfamily"/>
</dbReference>
<dbReference type="SMART" id="SM00388">
    <property type="entry name" value="HisKA"/>
    <property type="match status" value="1"/>
</dbReference>
<keyword evidence="15 19" id="KW-0472">Membrane</keyword>
<dbReference type="GO" id="GO:0005524">
    <property type="term" value="F:ATP binding"/>
    <property type="evidence" value="ECO:0007669"/>
    <property type="project" value="UniProtKB-KW"/>
</dbReference>
<evidence type="ECO:0000256" key="5">
    <source>
        <dbReference type="ARBA" id="ARBA00022519"/>
    </source>
</evidence>
<dbReference type="GO" id="GO:0005886">
    <property type="term" value="C:plasma membrane"/>
    <property type="evidence" value="ECO:0007669"/>
    <property type="project" value="UniProtKB-SubCell"/>
</dbReference>
<dbReference type="InterPro" id="IPR003661">
    <property type="entry name" value="HisK_dim/P_dom"/>
</dbReference>
<comment type="catalytic activity">
    <reaction evidence="1">
        <text>ATP + protein L-histidine = ADP + protein N-phospho-L-histidine.</text>
        <dbReference type="EC" id="2.7.13.3"/>
    </reaction>
</comment>
<evidence type="ECO:0000256" key="19">
    <source>
        <dbReference type="SAM" id="Phobius"/>
    </source>
</evidence>
<feature type="domain" description="HPt" evidence="24">
    <location>
        <begin position="1119"/>
        <end position="1213"/>
    </location>
</feature>
<evidence type="ECO:0000256" key="12">
    <source>
        <dbReference type="ARBA" id="ARBA00022840"/>
    </source>
</evidence>
<keyword evidence="5" id="KW-0997">Cell inner membrane</keyword>
<evidence type="ECO:0000256" key="15">
    <source>
        <dbReference type="ARBA" id="ARBA00023136"/>
    </source>
</evidence>
<dbReference type="InterPro" id="IPR000014">
    <property type="entry name" value="PAS"/>
</dbReference>
<evidence type="ECO:0000256" key="8">
    <source>
        <dbReference type="ARBA" id="ARBA00022692"/>
    </source>
</evidence>
<keyword evidence="9 20" id="KW-0732">Signal</keyword>
<protein>
    <recommendedName>
        <fullName evidence="3">histidine kinase</fullName>
        <ecNumber evidence="3">2.7.13.3</ecNumber>
    </recommendedName>
</protein>
<evidence type="ECO:0000256" key="11">
    <source>
        <dbReference type="ARBA" id="ARBA00022777"/>
    </source>
</evidence>
<evidence type="ECO:0000259" key="23">
    <source>
        <dbReference type="PROSITE" id="PS50112"/>
    </source>
</evidence>
<dbReference type="CDD" id="cd17546">
    <property type="entry name" value="REC_hyHK_CKI1_RcsC-like"/>
    <property type="match status" value="1"/>
</dbReference>
<dbReference type="GO" id="GO:0009927">
    <property type="term" value="F:histidine phosphotransfer kinase activity"/>
    <property type="evidence" value="ECO:0007669"/>
    <property type="project" value="TreeGrafter"/>
</dbReference>
<name>A0A679GLV5_9GAMM</name>
<dbReference type="Pfam" id="PF00989">
    <property type="entry name" value="PAS"/>
    <property type="match status" value="1"/>
</dbReference>
<dbReference type="InterPro" id="IPR036097">
    <property type="entry name" value="HisK_dim/P_sf"/>
</dbReference>
<dbReference type="InterPro" id="IPR035965">
    <property type="entry name" value="PAS-like_dom_sf"/>
</dbReference>
<dbReference type="Gene3D" id="1.20.120.160">
    <property type="entry name" value="HPT domain"/>
    <property type="match status" value="1"/>
</dbReference>
<evidence type="ECO:0000256" key="10">
    <source>
        <dbReference type="ARBA" id="ARBA00022741"/>
    </source>
</evidence>
<evidence type="ECO:0000256" key="6">
    <source>
        <dbReference type="ARBA" id="ARBA00022553"/>
    </source>
</evidence>
<evidence type="ECO:0000256" key="16">
    <source>
        <dbReference type="PROSITE-ProRule" id="PRU00110"/>
    </source>
</evidence>
<keyword evidence="11 25" id="KW-0418">Kinase</keyword>
<dbReference type="Gene3D" id="1.10.287.130">
    <property type="match status" value="1"/>
</dbReference>
<dbReference type="InterPro" id="IPR036641">
    <property type="entry name" value="HPT_dom_sf"/>
</dbReference>
<evidence type="ECO:0000256" key="17">
    <source>
        <dbReference type="PROSITE-ProRule" id="PRU00169"/>
    </source>
</evidence>
<dbReference type="SUPFAM" id="SSF55874">
    <property type="entry name" value="ATPase domain of HSP90 chaperone/DNA topoisomerase II/histidine kinase"/>
    <property type="match status" value="1"/>
</dbReference>
<dbReference type="InterPro" id="IPR013767">
    <property type="entry name" value="PAS_fold"/>
</dbReference>
<proteinExistence type="predicted"/>
<dbReference type="PROSITE" id="PS50894">
    <property type="entry name" value="HPT"/>
    <property type="match status" value="1"/>
</dbReference>
<dbReference type="Pfam" id="PF00497">
    <property type="entry name" value="SBP_bac_3"/>
    <property type="match status" value="2"/>
</dbReference>
<keyword evidence="8 19" id="KW-0812">Transmembrane</keyword>
<dbReference type="InterPro" id="IPR049871">
    <property type="entry name" value="BvgS-like_periplasmic2"/>
</dbReference>
<feature type="modified residue" description="Phosphohistidine" evidence="16">
    <location>
        <position position="1158"/>
    </location>
</feature>
<dbReference type="KEGG" id="poj:PtoMrB4_45020"/>
<dbReference type="PANTHER" id="PTHR43047:SF72">
    <property type="entry name" value="OSMOSENSING HISTIDINE PROTEIN KINASE SLN1"/>
    <property type="match status" value="1"/>
</dbReference>
<dbReference type="GO" id="GO:0000155">
    <property type="term" value="F:phosphorelay sensor kinase activity"/>
    <property type="evidence" value="ECO:0007669"/>
    <property type="project" value="InterPro"/>
</dbReference>
<evidence type="ECO:0000259" key="22">
    <source>
        <dbReference type="PROSITE" id="PS50110"/>
    </source>
</evidence>
<dbReference type="RefSeq" id="WP_172434538.1">
    <property type="nucleotide sequence ID" value="NZ_AP022642.1"/>
</dbReference>
<gene>
    <name evidence="25" type="ORF">PtoMrB4_45020</name>
</gene>
<feature type="domain" description="Response regulatory" evidence="22">
    <location>
        <begin position="963"/>
        <end position="1082"/>
    </location>
</feature>
<dbReference type="SUPFAM" id="SSF53850">
    <property type="entry name" value="Periplasmic binding protein-like II"/>
    <property type="match status" value="2"/>
</dbReference>
<sequence length="1218" mass="135756">MCLRLLKPLVLLALTVPLLAQAASQSIPLGARPLALEEDITLEPEERAWLAQRGELRLAIADDLPPFDITSSGRDFEGITADVAGLLSRQLQVPVRVERYPSRSAALRAVSSGEADLLSASNDFEGREQALALSLPYAPDQPSLVARQQDKRDWPRDLDSLRIAIVGNYLPLDMVQNRYPDAILTLYPSTSAALNSVVDGDNDLYLGDLVSANYQINQVYDDHLHIVRLADLKASGISFASARGNTRLLALVNKVLQRLPTGNRTPLIKRWSGGASPSLLDPELPFTEEERAWLAAHPVIRVATYGNYAPVSFFDNEGNYHGITADILDQIRIRTGLRFEIVRTPQPEDMMNAVLNGEADIVGADGIARIRQRDMAYSRPYMHVPFATITLNDAKSPSRLSELHGQRLAVIRGYFLNDYIRSRYPGVRLVETSSLLDCLVAVANGEAEGAVMSTIVAEYYIRRMFPEQLRISELIDVPQESIAFAMRKEDTLLQSILDKATAAIPPDELAVLVKQRWRSNVEISGTRSTVNRELIMQILSISGLLLLVSLGWILYLRRQIGRRKKAEQALNDQFHLMEALVNGTPHPIYVRDRDGHLLMCNDNYLQALALRREDVIGQPPPAAKLGSERQRQTLLDDYRKVTESGVPLRCDRELYSQAGPLSIYHWIEPYRDFRGEIKGVVSGWIDISERLQLVEDLQAAKERADDANRAKSTFLATMSHEIRTPMNAVIGMLELALERADQGQWDRAAIEIAHGSARDLLELIGNILDIARIESGRLSLSPVRSNLREQAEAVIRVFDGLARQKNLRLTLEFDHRAGGDVLVDPVRFRQILTNLVGNAIKFTDAGGVSIDIQAQPRPDKRLGILLKVEDSGRGISDEDQAQLFQAFSQGSVGADEARRGTGLGLVICRVLCEMMGGTIRLESELGRGTCIWVELDLLELDPLPRHARQEEEDAPVARQVPLDVLVVDDNPANRELLKQQLTFLGHRVTEAVDGRDGLDHWSKGHFDLVISDCNMPVMNGYALARAVREEEARRESGRVHFIGYTANAQSEEHERCRKAGMDACLFKPISLRQLARQLATLQPSQALEPLEMPELPALPTTHPEGLFGMKEFLQLAGSDPALRQRLLDTLLTANREDLDQLHRSLGEKDWEEVAAAAHKIKGAARIVHAQPLVSCCEALEEAWEGRQPEDVMEQLAHDVTREVERLEQALLEFCAEPV</sequence>
<dbReference type="InterPro" id="IPR001638">
    <property type="entry name" value="Solute-binding_3/MltF_N"/>
</dbReference>
<evidence type="ECO:0000256" key="4">
    <source>
        <dbReference type="ARBA" id="ARBA00022475"/>
    </source>
</evidence>
<dbReference type="Proteomes" id="UP000501237">
    <property type="component" value="Chromosome"/>
</dbReference>
<dbReference type="InterPro" id="IPR049870">
    <property type="entry name" value="BvgS-like_periplasmic1"/>
</dbReference>
<dbReference type="SMART" id="SM00062">
    <property type="entry name" value="PBPb"/>
    <property type="match status" value="2"/>
</dbReference>
<keyword evidence="6 17" id="KW-0597">Phosphoprotein</keyword>
<keyword evidence="18" id="KW-0175">Coiled coil</keyword>
<keyword evidence="13 19" id="KW-1133">Transmembrane helix</keyword>
<dbReference type="CDD" id="cd13705">
    <property type="entry name" value="PBP2_BvgS_D1"/>
    <property type="match status" value="1"/>
</dbReference>
<dbReference type="PROSITE" id="PS50110">
    <property type="entry name" value="RESPONSE_REGULATORY"/>
    <property type="match status" value="1"/>
</dbReference>
<keyword evidence="12" id="KW-0067">ATP-binding</keyword>
<evidence type="ECO:0000256" key="7">
    <source>
        <dbReference type="ARBA" id="ARBA00022679"/>
    </source>
</evidence>
<feature type="domain" description="PAS" evidence="23">
    <location>
        <begin position="573"/>
        <end position="645"/>
    </location>
</feature>
<feature type="transmembrane region" description="Helical" evidence="19">
    <location>
        <begin position="534"/>
        <end position="555"/>
    </location>
</feature>
<keyword evidence="10" id="KW-0547">Nucleotide-binding</keyword>
<evidence type="ECO:0000256" key="14">
    <source>
        <dbReference type="ARBA" id="ARBA00023012"/>
    </source>
</evidence>
<feature type="signal peptide" evidence="20">
    <location>
        <begin position="1"/>
        <end position="22"/>
    </location>
</feature>
<dbReference type="AlphaFoldDB" id="A0A679GLV5"/>
<dbReference type="SUPFAM" id="SSF47384">
    <property type="entry name" value="Homodimeric domain of signal transducing histidine kinase"/>
    <property type="match status" value="1"/>
</dbReference>
<dbReference type="Gene3D" id="3.40.50.2300">
    <property type="match status" value="1"/>
</dbReference>
<dbReference type="Pfam" id="PF02518">
    <property type="entry name" value="HATPase_c"/>
    <property type="match status" value="1"/>
</dbReference>
<dbReference type="FunFam" id="3.30.565.10:FF:000010">
    <property type="entry name" value="Sensor histidine kinase RcsC"/>
    <property type="match status" value="1"/>
</dbReference>
<dbReference type="SMART" id="SM00091">
    <property type="entry name" value="PAS"/>
    <property type="match status" value="1"/>
</dbReference>
<feature type="modified residue" description="4-aspartylphosphate" evidence="17">
    <location>
        <position position="1012"/>
    </location>
</feature>
<dbReference type="Gene3D" id="3.30.450.20">
    <property type="entry name" value="PAS domain"/>
    <property type="match status" value="1"/>
</dbReference>
<accession>A0A679GLV5</accession>
<evidence type="ECO:0000256" key="3">
    <source>
        <dbReference type="ARBA" id="ARBA00012438"/>
    </source>
</evidence>
<dbReference type="CDD" id="cd00088">
    <property type="entry name" value="HPT"/>
    <property type="match status" value="1"/>
</dbReference>
<dbReference type="CDD" id="cd00082">
    <property type="entry name" value="HisKA"/>
    <property type="match status" value="1"/>
</dbReference>